<dbReference type="RefSeq" id="XP_019732659.1">
    <property type="nucleotide sequence ID" value="XM_019877100.1"/>
</dbReference>
<feature type="domain" description="Myb/SANT-like DNA-binding" evidence="2">
    <location>
        <begin position="24"/>
        <end position="104"/>
    </location>
</feature>
<proteinExistence type="predicted"/>
<dbReference type="InterPro" id="IPR044822">
    <property type="entry name" value="Myb_DNA-bind_4"/>
</dbReference>
<reference evidence="3" key="2">
    <citation type="submission" date="2025-09" db="UniProtKB">
        <authorList>
            <consortium name="Ensembl"/>
        </authorList>
    </citation>
    <scope>IDENTIFICATION</scope>
</reference>
<evidence type="ECO:0000313" key="4">
    <source>
        <dbReference type="Proteomes" id="UP000264820"/>
    </source>
</evidence>
<name>A0A3Q3DE77_HIPCM</name>
<dbReference type="GeneTree" id="ENSGT00640000091774"/>
<dbReference type="GeneID" id="109520125"/>
<feature type="compositionally biased region" description="Acidic residues" evidence="1">
    <location>
        <begin position="163"/>
        <end position="179"/>
    </location>
</feature>
<protein>
    <submittedName>
        <fullName evidence="3">Si:dkeyp-38g8.5</fullName>
    </submittedName>
</protein>
<dbReference type="KEGG" id="hcq:109520125"/>
<evidence type="ECO:0000256" key="1">
    <source>
        <dbReference type="SAM" id="MobiDB-lite"/>
    </source>
</evidence>
<keyword evidence="4" id="KW-1185">Reference proteome</keyword>
<sequence length="290" mass="33974">MAFQDHAYTSTTYDTVNPVEPIYNWSLKEAEELVKLRMSNNYLFSGKRNTSAWAWMAILRHMGLQYKLNHRQAKKKWQNLRQRYKELKDKSHCYMWPLFTLMDDAMEGRLEGSAPVLGICAEDKLCISPRGKKRKRTPVSISPAQVTNIVPEIEVTLNGDSGTGEEEDGADEDGMEDSQEFMSQDEATEREKRFMELERMALQRDRALLEREIAIVDRDRALMERERLLIEREKEMVAKDRDAINRERQALERQKAVSEPPTSRKTTRDNDSIDRTERFLDLFEKLIDSF</sequence>
<reference evidence="3" key="1">
    <citation type="submission" date="2025-08" db="UniProtKB">
        <authorList>
            <consortium name="Ensembl"/>
        </authorList>
    </citation>
    <scope>IDENTIFICATION</scope>
</reference>
<feature type="region of interest" description="Disordered" evidence="1">
    <location>
        <begin position="246"/>
        <end position="272"/>
    </location>
</feature>
<dbReference type="Ensembl" id="ENSHCOT00000016050.1">
    <property type="protein sequence ID" value="ENSHCOP00000009819.1"/>
    <property type="gene ID" value="ENSHCOG00000012324.1"/>
</dbReference>
<dbReference type="OMA" id="RNTSMWA"/>
<feature type="region of interest" description="Disordered" evidence="1">
    <location>
        <begin position="156"/>
        <end position="190"/>
    </location>
</feature>
<dbReference type="OrthoDB" id="10261408at2759"/>
<organism evidence="3 4">
    <name type="scientific">Hippocampus comes</name>
    <name type="common">Tiger tail seahorse</name>
    <dbReference type="NCBI Taxonomy" id="109280"/>
    <lineage>
        <taxon>Eukaryota</taxon>
        <taxon>Metazoa</taxon>
        <taxon>Chordata</taxon>
        <taxon>Craniata</taxon>
        <taxon>Vertebrata</taxon>
        <taxon>Euteleostomi</taxon>
        <taxon>Actinopterygii</taxon>
        <taxon>Neopterygii</taxon>
        <taxon>Teleostei</taxon>
        <taxon>Neoteleostei</taxon>
        <taxon>Acanthomorphata</taxon>
        <taxon>Syngnathiaria</taxon>
        <taxon>Syngnathiformes</taxon>
        <taxon>Syngnathoidei</taxon>
        <taxon>Syngnathidae</taxon>
        <taxon>Hippocampus</taxon>
    </lineage>
</organism>
<evidence type="ECO:0000259" key="2">
    <source>
        <dbReference type="Pfam" id="PF13837"/>
    </source>
</evidence>
<dbReference type="AlphaFoldDB" id="A0A3Q3DE77"/>
<dbReference type="Proteomes" id="UP000264820">
    <property type="component" value="Unplaced"/>
</dbReference>
<dbReference type="Pfam" id="PF13837">
    <property type="entry name" value="Myb_DNA-bind_4"/>
    <property type="match status" value="1"/>
</dbReference>
<dbReference type="STRING" id="109280.ENSHCOP00000009819"/>
<feature type="compositionally biased region" description="Basic and acidic residues" evidence="1">
    <location>
        <begin position="246"/>
        <end position="256"/>
    </location>
</feature>
<accession>A0A3Q3DE77</accession>
<evidence type="ECO:0000313" key="3">
    <source>
        <dbReference type="Ensembl" id="ENSHCOP00000009819.1"/>
    </source>
</evidence>
<dbReference type="RefSeq" id="XP_019732660.1">
    <property type="nucleotide sequence ID" value="XM_019877101.1"/>
</dbReference>